<dbReference type="PANTHER" id="PTHR42861">
    <property type="entry name" value="CALCIUM-TRANSPORTING ATPASE"/>
    <property type="match status" value="1"/>
</dbReference>
<dbReference type="SUPFAM" id="SSF81665">
    <property type="entry name" value="Calcium ATPase, transmembrane domain M"/>
    <property type="match status" value="1"/>
</dbReference>
<keyword evidence="3" id="KW-0547">Nucleotide-binding</keyword>
<feature type="transmembrane region" description="Helical" evidence="8">
    <location>
        <begin position="67"/>
        <end position="83"/>
    </location>
</feature>
<dbReference type="Pfam" id="PF00689">
    <property type="entry name" value="Cation_ATPase_C"/>
    <property type="match status" value="1"/>
</dbReference>
<evidence type="ECO:0000256" key="2">
    <source>
        <dbReference type="ARBA" id="ARBA00022692"/>
    </source>
</evidence>
<comment type="caution">
    <text evidence="11">The sequence shown here is derived from an EMBL/GenBank/DDBJ whole genome shotgun (WGS) entry which is preliminary data.</text>
</comment>
<dbReference type="SUPFAM" id="SSF81653">
    <property type="entry name" value="Calcium ATPase, transduction domain A"/>
    <property type="match status" value="1"/>
</dbReference>
<evidence type="ECO:0000313" key="12">
    <source>
        <dbReference type="Proteomes" id="UP000231962"/>
    </source>
</evidence>
<dbReference type="GO" id="GO:0016020">
    <property type="term" value="C:membrane"/>
    <property type="evidence" value="ECO:0007669"/>
    <property type="project" value="UniProtKB-SubCell"/>
</dbReference>
<feature type="transmembrane region" description="Helical" evidence="8">
    <location>
        <begin position="785"/>
        <end position="804"/>
    </location>
</feature>
<dbReference type="Pfam" id="PF00122">
    <property type="entry name" value="E1-E2_ATPase"/>
    <property type="match status" value="1"/>
</dbReference>
<dbReference type="SFLD" id="SFLDF00027">
    <property type="entry name" value="p-type_atpase"/>
    <property type="match status" value="1"/>
</dbReference>
<dbReference type="InterPro" id="IPR023299">
    <property type="entry name" value="ATPase_P-typ_cyto_dom_N"/>
</dbReference>
<dbReference type="InterPro" id="IPR059000">
    <property type="entry name" value="ATPase_P-type_domA"/>
</dbReference>
<dbReference type="Gene3D" id="2.70.150.10">
    <property type="entry name" value="Calcium-transporting ATPase, cytoplasmic transduction domain A"/>
    <property type="match status" value="1"/>
</dbReference>
<dbReference type="SMART" id="SM00831">
    <property type="entry name" value="Cation_ATPase_N"/>
    <property type="match status" value="1"/>
</dbReference>
<evidence type="ECO:0000256" key="5">
    <source>
        <dbReference type="ARBA" id="ARBA00022967"/>
    </source>
</evidence>
<dbReference type="InterPro" id="IPR004014">
    <property type="entry name" value="ATPase_P-typ_cation-transptr_N"/>
</dbReference>
<keyword evidence="2 8" id="KW-0812">Transmembrane</keyword>
<dbReference type="InterPro" id="IPR008250">
    <property type="entry name" value="ATPase_P-typ_transduc_dom_A_sf"/>
</dbReference>
<dbReference type="InterPro" id="IPR036412">
    <property type="entry name" value="HAD-like_sf"/>
</dbReference>
<dbReference type="PROSITE" id="PS00154">
    <property type="entry name" value="ATPASE_E1_E2"/>
    <property type="match status" value="1"/>
</dbReference>
<evidence type="ECO:0000313" key="10">
    <source>
        <dbReference type="EMBL" id="PJZ70428.1"/>
    </source>
</evidence>
<feature type="transmembrane region" description="Helical" evidence="8">
    <location>
        <begin position="230"/>
        <end position="251"/>
    </location>
</feature>
<dbReference type="EMBL" id="NPDZ01000002">
    <property type="protein sequence ID" value="PJZ74264.1"/>
    <property type="molecule type" value="Genomic_DNA"/>
</dbReference>
<dbReference type="OrthoDB" id="9760364at2"/>
<feature type="transmembrane region" description="Helical" evidence="8">
    <location>
        <begin position="716"/>
        <end position="740"/>
    </location>
</feature>
<dbReference type="RefSeq" id="WP_100712997.1">
    <property type="nucleotide sequence ID" value="NZ_NPDY01000003.1"/>
</dbReference>
<dbReference type="InterPro" id="IPR023214">
    <property type="entry name" value="HAD_sf"/>
</dbReference>
<dbReference type="Gene3D" id="3.40.50.1000">
    <property type="entry name" value="HAD superfamily/HAD-like"/>
    <property type="match status" value="1"/>
</dbReference>
<dbReference type="InterPro" id="IPR006068">
    <property type="entry name" value="ATPase_P-typ_cation-transptr_C"/>
</dbReference>
<keyword evidence="5" id="KW-1278">Translocase</keyword>
<evidence type="ECO:0000256" key="6">
    <source>
        <dbReference type="ARBA" id="ARBA00022989"/>
    </source>
</evidence>
<dbReference type="AlphaFoldDB" id="A0A2M9ZQE6"/>
<dbReference type="GO" id="GO:0016887">
    <property type="term" value="F:ATP hydrolysis activity"/>
    <property type="evidence" value="ECO:0007669"/>
    <property type="project" value="InterPro"/>
</dbReference>
<reference evidence="12 13" key="1">
    <citation type="submission" date="2017-07" db="EMBL/GenBank/DDBJ databases">
        <title>Leptospira spp. isolated from tropical soils.</title>
        <authorList>
            <person name="Thibeaux R."/>
            <person name="Iraola G."/>
            <person name="Ferres I."/>
            <person name="Bierque E."/>
            <person name="Girault D."/>
            <person name="Soupe-Gilbert M.-E."/>
            <person name="Picardeau M."/>
            <person name="Goarant C."/>
        </authorList>
    </citation>
    <scope>NUCLEOTIDE SEQUENCE [LARGE SCALE GENOMIC DNA]</scope>
    <source>
        <strain evidence="11 13">FH1-B-B1</strain>
        <strain evidence="10 12">FH1-B-C1</strain>
    </source>
</reference>
<evidence type="ECO:0000313" key="13">
    <source>
        <dbReference type="Proteomes" id="UP000231990"/>
    </source>
</evidence>
<dbReference type="InterPro" id="IPR018303">
    <property type="entry name" value="ATPase_P-typ_P_site"/>
</dbReference>
<evidence type="ECO:0000256" key="3">
    <source>
        <dbReference type="ARBA" id="ARBA00022741"/>
    </source>
</evidence>
<dbReference type="Proteomes" id="UP000231990">
    <property type="component" value="Unassembled WGS sequence"/>
</dbReference>
<proteinExistence type="predicted"/>
<dbReference type="SFLD" id="SFLDG00002">
    <property type="entry name" value="C1.7:_P-type_atpase_like"/>
    <property type="match status" value="1"/>
</dbReference>
<dbReference type="GO" id="GO:0005524">
    <property type="term" value="F:ATP binding"/>
    <property type="evidence" value="ECO:0007669"/>
    <property type="project" value="UniProtKB-KW"/>
</dbReference>
<dbReference type="Pfam" id="PF00690">
    <property type="entry name" value="Cation_ATPase_N"/>
    <property type="match status" value="1"/>
</dbReference>
<dbReference type="Gene3D" id="3.40.1110.10">
    <property type="entry name" value="Calcium-transporting ATPase, cytoplasmic domain N"/>
    <property type="match status" value="1"/>
</dbReference>
<keyword evidence="4" id="KW-0067">ATP-binding</keyword>
<name>A0A2M9ZQE6_9LEPT</name>
<dbReference type="InterPro" id="IPR044492">
    <property type="entry name" value="P_typ_ATPase_HD_dom"/>
</dbReference>
<sequence>MNLNLQRFKGISSEEARLYLQKFGRNELTSRKPSFFKVILSVLAEPMLSILVACGIIYGMLGDLSEAVTLSIAVVAVIALTIFQKNKSENALAALRELSPLKSKVIRDGTVIEISATEIVPNDIVFIKEGDRIPADGVLAYSLNLSVDESLLTGESAAVSKEVPEQKENNFKNAEYTNLGKVFSGSSVIAGEGIFRCGSTGDHTEIGKIGSELERVSSSESPLQTEVKRFTLKFSIIAVLLCIFIIFGLGIRSGNWLQAILAALTFSMAVLPEELPVVLSIFFSLGAWRISKIGVLTRNLNSIETLGAATVLCVDKTGTLTENRMKVRGLRIQQSFLECNSDLKEIPEEYHSILEFALLASKKDPYDPMEKAILDLGINFLSGTEHIHLDWELEKEYPLSPKLMALSYAWLSNENSEKLSVGAKGAPEAIFDLCHFSQEQIAHWENLVEEYSNQGFRILGIAKSQVSKTAVPEDQHDLTFQFLGLILLEDPIRDSVPASIAQCVQANIKVIVITGDHSGTARAVAKKIGLANYESVITGDELQKMSDQELISNLETVRIFSRIRPHQKLKIVRCLQAKGETVAMTGDGVNDALALQAAHIGISMGKRGTDVARQASDLVLLDDNFSSIVKAVILGRRIYANIRKSTAYIISVHVPIIGMSLLPALVGGPLFFFPAHVLLMELIIDPTCSIVFEGIEEERNLLNSPPRNRSENLISFRNVLECLLQGGFILIVLICFFFWGKSMFWSQERIRALGFLFLVTTNIGMMLVHLSTEKPFYKTLPKSKATIYWIVGLTAFALLLIFQLDFLRNLFGFEVITFLDSLASIGFGLLICFVWELRKIFQMPKFQTQKY</sequence>
<keyword evidence="12" id="KW-1185">Reference proteome</keyword>
<feature type="transmembrane region" description="Helical" evidence="8">
    <location>
        <begin position="257"/>
        <end position="283"/>
    </location>
</feature>
<dbReference type="SUPFAM" id="SSF81660">
    <property type="entry name" value="Metal cation-transporting ATPase, ATP-binding domain N"/>
    <property type="match status" value="1"/>
</dbReference>
<evidence type="ECO:0000256" key="4">
    <source>
        <dbReference type="ARBA" id="ARBA00022840"/>
    </source>
</evidence>
<feature type="transmembrane region" description="Helical" evidence="8">
    <location>
        <begin position="646"/>
        <end position="665"/>
    </location>
</feature>
<feature type="transmembrane region" description="Helical" evidence="8">
    <location>
        <begin position="810"/>
        <end position="835"/>
    </location>
</feature>
<gene>
    <name evidence="10" type="ORF">CH360_05385</name>
    <name evidence="11" type="ORF">CH373_04965</name>
</gene>
<dbReference type="Pfam" id="PF00702">
    <property type="entry name" value="Hydrolase"/>
    <property type="match status" value="1"/>
</dbReference>
<evidence type="ECO:0000256" key="7">
    <source>
        <dbReference type="ARBA" id="ARBA00023136"/>
    </source>
</evidence>
<dbReference type="PRINTS" id="PR00120">
    <property type="entry name" value="HATPASE"/>
</dbReference>
<evidence type="ECO:0000259" key="9">
    <source>
        <dbReference type="SMART" id="SM00831"/>
    </source>
</evidence>
<dbReference type="SFLD" id="SFLDS00003">
    <property type="entry name" value="Haloacid_Dehalogenase"/>
    <property type="match status" value="1"/>
</dbReference>
<feature type="domain" description="Cation-transporting P-type ATPase N-terminal" evidence="9">
    <location>
        <begin position="2"/>
        <end position="63"/>
    </location>
</feature>
<keyword evidence="6 8" id="KW-1133">Transmembrane helix</keyword>
<feature type="transmembrane region" description="Helical" evidence="8">
    <location>
        <begin position="752"/>
        <end position="773"/>
    </location>
</feature>
<evidence type="ECO:0000313" key="11">
    <source>
        <dbReference type="EMBL" id="PJZ74264.1"/>
    </source>
</evidence>
<dbReference type="EMBL" id="NPDY01000003">
    <property type="protein sequence ID" value="PJZ70428.1"/>
    <property type="molecule type" value="Genomic_DNA"/>
</dbReference>
<dbReference type="InterPro" id="IPR023298">
    <property type="entry name" value="ATPase_P-typ_TM_dom_sf"/>
</dbReference>
<evidence type="ECO:0000256" key="1">
    <source>
        <dbReference type="ARBA" id="ARBA00004141"/>
    </source>
</evidence>
<accession>A0A2M9ZQE6</accession>
<keyword evidence="7 8" id="KW-0472">Membrane</keyword>
<dbReference type="Gene3D" id="1.20.1110.10">
    <property type="entry name" value="Calcium-transporting ATPase, transmembrane domain"/>
    <property type="match status" value="1"/>
</dbReference>
<organism evidence="11 13">
    <name type="scientific">Leptospira perolatii</name>
    <dbReference type="NCBI Taxonomy" id="2023191"/>
    <lineage>
        <taxon>Bacteria</taxon>
        <taxon>Pseudomonadati</taxon>
        <taxon>Spirochaetota</taxon>
        <taxon>Spirochaetia</taxon>
        <taxon>Leptospirales</taxon>
        <taxon>Leptospiraceae</taxon>
        <taxon>Leptospira</taxon>
    </lineage>
</organism>
<dbReference type="InterPro" id="IPR001757">
    <property type="entry name" value="P_typ_ATPase"/>
</dbReference>
<dbReference type="PRINTS" id="PR00119">
    <property type="entry name" value="CATATPASE"/>
</dbReference>
<dbReference type="SUPFAM" id="SSF56784">
    <property type="entry name" value="HAD-like"/>
    <property type="match status" value="1"/>
</dbReference>
<dbReference type="NCBIfam" id="TIGR01494">
    <property type="entry name" value="ATPase_P-type"/>
    <property type="match status" value="3"/>
</dbReference>
<comment type="subcellular location">
    <subcellularLocation>
        <location evidence="1">Membrane</location>
        <topology evidence="1">Multi-pass membrane protein</topology>
    </subcellularLocation>
</comment>
<evidence type="ECO:0000256" key="8">
    <source>
        <dbReference type="SAM" id="Phobius"/>
    </source>
</evidence>
<feature type="transmembrane region" description="Helical" evidence="8">
    <location>
        <begin position="35"/>
        <end position="61"/>
    </location>
</feature>
<protein>
    <submittedName>
        <fullName evidence="11">Cation transporter</fullName>
    </submittedName>
</protein>
<dbReference type="Proteomes" id="UP000231962">
    <property type="component" value="Unassembled WGS sequence"/>
</dbReference>